<dbReference type="Pfam" id="PF00030">
    <property type="entry name" value="Crystall"/>
    <property type="match status" value="1"/>
</dbReference>
<evidence type="ECO:0000256" key="2">
    <source>
        <dbReference type="ARBA" id="ARBA00022737"/>
    </source>
</evidence>
<dbReference type="Ensembl" id="ENSPKIT00000005563.1">
    <property type="protein sequence ID" value="ENSPKIP00000024842.1"/>
    <property type="gene ID" value="ENSPKIG00000007934.1"/>
</dbReference>
<dbReference type="SUPFAM" id="SSF49695">
    <property type="entry name" value="gamma-Crystallin-like"/>
    <property type="match status" value="1"/>
</dbReference>
<sequence>MGRITFYEDRNFGGRSYDCSSDCGDLSSYLSHCYSCRVHSGCFMMRYFWPGEYRNFGGMRFMSMRQKLKFKFEFCYHVCCVYSCHSMSNIKRRWDVARGHKGRESKDRGPKEFETYMDWSQLGAKYDILRRSPPPPPARARAPQEHAHERAQGHWLRTGTYLPSDKTNGSRVSFRARFQDA</sequence>
<reference evidence="5" key="1">
    <citation type="submission" date="2025-08" db="UniProtKB">
        <authorList>
            <consortium name="Ensembl"/>
        </authorList>
    </citation>
    <scope>IDENTIFICATION</scope>
</reference>
<proteinExistence type="inferred from homology"/>
<protein>
    <recommendedName>
        <fullName evidence="4">Beta/gamma crystallin 'Greek key' domain-containing protein</fullName>
    </recommendedName>
</protein>
<feature type="region of interest" description="Disordered" evidence="3">
    <location>
        <begin position="130"/>
        <end position="181"/>
    </location>
</feature>
<dbReference type="PROSITE" id="PS50915">
    <property type="entry name" value="CRYSTALLIN_BETA_GAMMA"/>
    <property type="match status" value="1"/>
</dbReference>
<evidence type="ECO:0000313" key="5">
    <source>
        <dbReference type="Ensembl" id="ENSPKIP00000024842.1"/>
    </source>
</evidence>
<organism evidence="5 6">
    <name type="scientific">Paramormyrops kingsleyae</name>
    <dbReference type="NCBI Taxonomy" id="1676925"/>
    <lineage>
        <taxon>Eukaryota</taxon>
        <taxon>Metazoa</taxon>
        <taxon>Chordata</taxon>
        <taxon>Craniata</taxon>
        <taxon>Vertebrata</taxon>
        <taxon>Euteleostomi</taxon>
        <taxon>Actinopterygii</taxon>
        <taxon>Neopterygii</taxon>
        <taxon>Teleostei</taxon>
        <taxon>Osteoglossocephala</taxon>
        <taxon>Osteoglossomorpha</taxon>
        <taxon>Osteoglossiformes</taxon>
        <taxon>Mormyridae</taxon>
        <taxon>Paramormyrops</taxon>
    </lineage>
</organism>
<feature type="domain" description="Beta/gamma crystallin 'Greek key'" evidence="4">
    <location>
        <begin position="2"/>
        <end position="40"/>
    </location>
</feature>
<dbReference type="AlphaFoldDB" id="A0A3B3S285"/>
<reference evidence="5" key="2">
    <citation type="submission" date="2025-09" db="UniProtKB">
        <authorList>
            <consortium name="Ensembl"/>
        </authorList>
    </citation>
    <scope>IDENTIFICATION</scope>
</reference>
<keyword evidence="6" id="KW-1185">Reference proteome</keyword>
<accession>A0A3B3S285</accession>
<dbReference type="Gene3D" id="2.60.20.10">
    <property type="entry name" value="Crystallins"/>
    <property type="match status" value="1"/>
</dbReference>
<feature type="compositionally biased region" description="Basic and acidic residues" evidence="3">
    <location>
        <begin position="142"/>
        <end position="152"/>
    </location>
</feature>
<dbReference type="InterPro" id="IPR001064">
    <property type="entry name" value="Beta/gamma_crystallin"/>
</dbReference>
<evidence type="ECO:0000256" key="3">
    <source>
        <dbReference type="SAM" id="MobiDB-lite"/>
    </source>
</evidence>
<dbReference type="SMART" id="SM00247">
    <property type="entry name" value="XTALbg"/>
    <property type="match status" value="1"/>
</dbReference>
<dbReference type="InterPro" id="IPR011024">
    <property type="entry name" value="G_crystallin-like"/>
</dbReference>
<keyword evidence="2" id="KW-0677">Repeat</keyword>
<evidence type="ECO:0000256" key="1">
    <source>
        <dbReference type="ARBA" id="ARBA00009646"/>
    </source>
</evidence>
<evidence type="ECO:0000313" key="6">
    <source>
        <dbReference type="Proteomes" id="UP000261540"/>
    </source>
</evidence>
<dbReference type="Proteomes" id="UP000261540">
    <property type="component" value="Unplaced"/>
</dbReference>
<evidence type="ECO:0000259" key="4">
    <source>
        <dbReference type="PROSITE" id="PS50915"/>
    </source>
</evidence>
<comment type="similarity">
    <text evidence="1">Belongs to the beta/gamma-crystallin family.</text>
</comment>
<name>A0A3B3S285_9TELE</name>